<dbReference type="GO" id="GO:0016747">
    <property type="term" value="F:acyltransferase activity, transferring groups other than amino-acyl groups"/>
    <property type="evidence" value="ECO:0007669"/>
    <property type="project" value="InterPro"/>
</dbReference>
<evidence type="ECO:0000313" key="4">
    <source>
        <dbReference type="EMBL" id="SDO98510.1"/>
    </source>
</evidence>
<accession>A0A1H0P1H1</accession>
<feature type="domain" description="N-acetyltransferase" evidence="3">
    <location>
        <begin position="21"/>
        <end position="172"/>
    </location>
</feature>
<dbReference type="InterPro" id="IPR000182">
    <property type="entry name" value="GNAT_dom"/>
</dbReference>
<evidence type="ECO:0000256" key="2">
    <source>
        <dbReference type="ARBA" id="ARBA00023315"/>
    </source>
</evidence>
<dbReference type="AlphaFoldDB" id="A0A1H0P1H1"/>
<dbReference type="PANTHER" id="PTHR43877">
    <property type="entry name" value="AMINOALKYLPHOSPHONATE N-ACETYLTRANSFERASE-RELATED-RELATED"/>
    <property type="match status" value="1"/>
</dbReference>
<dbReference type="Gene3D" id="3.40.630.30">
    <property type="match status" value="1"/>
</dbReference>
<dbReference type="GO" id="GO:0005840">
    <property type="term" value="C:ribosome"/>
    <property type="evidence" value="ECO:0007669"/>
    <property type="project" value="UniProtKB-KW"/>
</dbReference>
<dbReference type="Pfam" id="PF00583">
    <property type="entry name" value="Acetyltransf_1"/>
    <property type="match status" value="1"/>
</dbReference>
<dbReference type="EMBL" id="FNJN01000003">
    <property type="protein sequence ID" value="SDO98510.1"/>
    <property type="molecule type" value="Genomic_DNA"/>
</dbReference>
<keyword evidence="4" id="KW-0689">Ribosomal protein</keyword>
<dbReference type="InterPro" id="IPR050832">
    <property type="entry name" value="Bact_Acetyltransf"/>
</dbReference>
<dbReference type="PROSITE" id="PS51186">
    <property type="entry name" value="GNAT"/>
    <property type="match status" value="1"/>
</dbReference>
<dbReference type="Proteomes" id="UP000186456">
    <property type="component" value="Unassembled WGS sequence"/>
</dbReference>
<gene>
    <name evidence="4" type="ORF">SAMN04487788_1672</name>
</gene>
<protein>
    <submittedName>
        <fullName evidence="4">Ribosomal protein S18 acetylase RimI</fullName>
    </submittedName>
</protein>
<organism evidence="4 5">
    <name type="scientific">Microbacterium testaceum (strain StLB037)</name>
    <dbReference type="NCBI Taxonomy" id="979556"/>
    <lineage>
        <taxon>Bacteria</taxon>
        <taxon>Bacillati</taxon>
        <taxon>Actinomycetota</taxon>
        <taxon>Actinomycetes</taxon>
        <taxon>Micrococcales</taxon>
        <taxon>Microbacteriaceae</taxon>
        <taxon>Microbacterium</taxon>
    </lineage>
</organism>
<name>A0A1H0P1H1_MICTS</name>
<evidence type="ECO:0000259" key="3">
    <source>
        <dbReference type="PROSITE" id="PS51186"/>
    </source>
</evidence>
<keyword evidence="2" id="KW-0012">Acyltransferase</keyword>
<evidence type="ECO:0000313" key="5">
    <source>
        <dbReference type="Proteomes" id="UP000186456"/>
    </source>
</evidence>
<keyword evidence="1" id="KW-0808">Transferase</keyword>
<proteinExistence type="predicted"/>
<evidence type="ECO:0000256" key="1">
    <source>
        <dbReference type="ARBA" id="ARBA00022679"/>
    </source>
</evidence>
<dbReference type="SUPFAM" id="SSF55729">
    <property type="entry name" value="Acyl-CoA N-acyltransferases (Nat)"/>
    <property type="match status" value="1"/>
</dbReference>
<keyword evidence="4" id="KW-0687">Ribonucleoprotein</keyword>
<sequence>MESVLSDLDLPTTVTARISEVTVRRAKPTDLPALMALLADDPVSAARGDRADASDEGTYATALRSVLEAPLNDLIVVDDAAGEVIGTLQLTVIPGMARQGATRLLVEAVRVSSSVRSGGIGSAVMRWVMHVAAPATGATLVQLTSDAARVDAHRFYTRLGFADSHVGFKYAV</sequence>
<dbReference type="InterPro" id="IPR016181">
    <property type="entry name" value="Acyl_CoA_acyltransferase"/>
</dbReference>
<dbReference type="PANTHER" id="PTHR43877:SF2">
    <property type="entry name" value="AMINOALKYLPHOSPHONATE N-ACETYLTRANSFERASE-RELATED"/>
    <property type="match status" value="1"/>
</dbReference>
<reference evidence="4 5" key="1">
    <citation type="submission" date="2016-10" db="EMBL/GenBank/DDBJ databases">
        <authorList>
            <person name="de Groot N.N."/>
        </authorList>
    </citation>
    <scope>NUCLEOTIDE SEQUENCE [LARGE SCALE GENOMIC DNA]</scope>
    <source>
        <strain evidence="4 5">StLB037</strain>
    </source>
</reference>